<accession>A0ABS2PJE7</accession>
<evidence type="ECO:0000313" key="4">
    <source>
        <dbReference type="EMBL" id="MBM7635555.1"/>
    </source>
</evidence>
<feature type="transmembrane region" description="Helical" evidence="2">
    <location>
        <begin position="153"/>
        <end position="180"/>
    </location>
</feature>
<feature type="transmembrane region" description="Helical" evidence="2">
    <location>
        <begin position="37"/>
        <end position="58"/>
    </location>
</feature>
<evidence type="ECO:0000259" key="3">
    <source>
        <dbReference type="Pfam" id="PF02517"/>
    </source>
</evidence>
<feature type="transmembrane region" description="Helical" evidence="2">
    <location>
        <begin position="117"/>
        <end position="141"/>
    </location>
</feature>
<keyword evidence="5" id="KW-1185">Reference proteome</keyword>
<sequence length="221" mass="25166">MRFLKLCGLTMVAILLSLVIQIPTYLGITLFDENSVLKISVGLVAFLMIFSGLLFIRVKNFPNLPVNKNVTVRIIFGWTIIIFLLIIGIKLMLQFFGIHLTSANNDDLIQQIHSPNVWFMLLNLHLLGPILEEIVFRGILLEGLIRLYPNKKYIAIFLSSFLFAFAHTYTLSLILLDYFIFGMLYSTLYYKSRHLQNSVLAHISTNSLITVLSIIAGLLLK</sequence>
<dbReference type="GO" id="GO:0008233">
    <property type="term" value="F:peptidase activity"/>
    <property type="evidence" value="ECO:0007669"/>
    <property type="project" value="UniProtKB-KW"/>
</dbReference>
<evidence type="ECO:0000313" key="5">
    <source>
        <dbReference type="Proteomes" id="UP000809081"/>
    </source>
</evidence>
<dbReference type="Pfam" id="PF02517">
    <property type="entry name" value="Rce1-like"/>
    <property type="match status" value="1"/>
</dbReference>
<dbReference type="PANTHER" id="PTHR36435:SF1">
    <property type="entry name" value="CAAX AMINO TERMINAL PROTEASE FAMILY PROTEIN"/>
    <property type="match status" value="1"/>
</dbReference>
<feature type="transmembrane region" description="Helical" evidence="2">
    <location>
        <begin position="70"/>
        <end position="97"/>
    </location>
</feature>
<gene>
    <name evidence="4" type="ORF">JOC31_000348</name>
</gene>
<name>A0ABS2PJE7_9STRE</name>
<keyword evidence="2" id="KW-0472">Membrane</keyword>
<dbReference type="EMBL" id="JAFBEI010000005">
    <property type="protein sequence ID" value="MBM7635555.1"/>
    <property type="molecule type" value="Genomic_DNA"/>
</dbReference>
<comment type="caution">
    <text evidence="4">The sequence shown here is derived from an EMBL/GenBank/DDBJ whole genome shotgun (WGS) entry which is preliminary data.</text>
</comment>
<keyword evidence="4" id="KW-0378">Hydrolase</keyword>
<reference evidence="4 5" key="1">
    <citation type="submission" date="2021-01" db="EMBL/GenBank/DDBJ databases">
        <title>Genomic Encyclopedia of Type Strains, Phase IV (KMG-IV): sequencing the most valuable type-strain genomes for metagenomic binning, comparative biology and taxonomic classification.</title>
        <authorList>
            <person name="Goeker M."/>
        </authorList>
    </citation>
    <scope>NUCLEOTIDE SEQUENCE [LARGE SCALE GENOMIC DNA]</scope>
    <source>
        <strain evidence="4 5">DSM 27513</strain>
    </source>
</reference>
<dbReference type="RefSeq" id="WP_205016495.1">
    <property type="nucleotide sequence ID" value="NZ_JAFBEI010000005.1"/>
</dbReference>
<feature type="domain" description="CAAX prenyl protease 2/Lysostaphin resistance protein A-like" evidence="3">
    <location>
        <begin position="116"/>
        <end position="207"/>
    </location>
</feature>
<proteinExistence type="inferred from homology"/>
<comment type="similarity">
    <text evidence="1">Belongs to the UPF0177 family.</text>
</comment>
<dbReference type="GO" id="GO:0006508">
    <property type="term" value="P:proteolysis"/>
    <property type="evidence" value="ECO:0007669"/>
    <property type="project" value="UniProtKB-KW"/>
</dbReference>
<feature type="transmembrane region" description="Helical" evidence="2">
    <location>
        <begin position="200"/>
        <end position="220"/>
    </location>
</feature>
<dbReference type="Proteomes" id="UP000809081">
    <property type="component" value="Unassembled WGS sequence"/>
</dbReference>
<organism evidence="4 5">
    <name type="scientific">Streptococcus saliviloxodontae</name>
    <dbReference type="NCBI Taxonomy" id="1349416"/>
    <lineage>
        <taxon>Bacteria</taxon>
        <taxon>Bacillati</taxon>
        <taxon>Bacillota</taxon>
        <taxon>Bacilli</taxon>
        <taxon>Lactobacillales</taxon>
        <taxon>Streptococcaceae</taxon>
        <taxon>Streptococcus</taxon>
    </lineage>
</organism>
<keyword evidence="2" id="KW-1133">Transmembrane helix</keyword>
<evidence type="ECO:0000256" key="1">
    <source>
        <dbReference type="ARBA" id="ARBA00009067"/>
    </source>
</evidence>
<keyword evidence="2" id="KW-0812">Transmembrane</keyword>
<evidence type="ECO:0000256" key="2">
    <source>
        <dbReference type="SAM" id="Phobius"/>
    </source>
</evidence>
<keyword evidence="4" id="KW-0645">Protease</keyword>
<dbReference type="PANTHER" id="PTHR36435">
    <property type="entry name" value="SLR1288 PROTEIN"/>
    <property type="match status" value="1"/>
</dbReference>
<dbReference type="InterPro" id="IPR003675">
    <property type="entry name" value="Rce1/LyrA-like_dom"/>
</dbReference>
<dbReference type="InterPro" id="IPR052710">
    <property type="entry name" value="CAAX_protease"/>
</dbReference>
<protein>
    <submittedName>
        <fullName evidence="4">Membrane protease YdiL (CAAX protease family)</fullName>
    </submittedName>
</protein>